<comment type="similarity">
    <text evidence="1">Belongs to the paxM FAD-dependent monooxygenase family.</text>
</comment>
<evidence type="ECO:0000313" key="8">
    <source>
        <dbReference type="Proteomes" id="UP001163846"/>
    </source>
</evidence>
<evidence type="ECO:0000256" key="2">
    <source>
        <dbReference type="ARBA" id="ARBA00022630"/>
    </source>
</evidence>
<evidence type="ECO:0000256" key="1">
    <source>
        <dbReference type="ARBA" id="ARBA00007992"/>
    </source>
</evidence>
<dbReference type="Proteomes" id="UP001163846">
    <property type="component" value="Unassembled WGS sequence"/>
</dbReference>
<gene>
    <name evidence="7" type="ORF">F5878DRAFT_349033</name>
</gene>
<dbReference type="EMBL" id="MU806505">
    <property type="protein sequence ID" value="KAJ3834629.1"/>
    <property type="molecule type" value="Genomic_DNA"/>
</dbReference>
<dbReference type="SUPFAM" id="SSF51905">
    <property type="entry name" value="FAD/NAD(P)-binding domain"/>
    <property type="match status" value="1"/>
</dbReference>
<dbReference type="PANTHER" id="PTHR13789">
    <property type="entry name" value="MONOOXYGENASE"/>
    <property type="match status" value="1"/>
</dbReference>
<dbReference type="PRINTS" id="PR00420">
    <property type="entry name" value="RNGMNOXGNASE"/>
</dbReference>
<reference evidence="7" key="1">
    <citation type="submission" date="2022-08" db="EMBL/GenBank/DDBJ databases">
        <authorList>
            <consortium name="DOE Joint Genome Institute"/>
            <person name="Min B."/>
            <person name="Riley R."/>
            <person name="Sierra-Patev S."/>
            <person name="Naranjo-Ortiz M."/>
            <person name="Looney B."/>
            <person name="Konkel Z."/>
            <person name="Slot J.C."/>
            <person name="Sakamoto Y."/>
            <person name="Steenwyk J.L."/>
            <person name="Rokas A."/>
            <person name="Carro J."/>
            <person name="Camarero S."/>
            <person name="Ferreira P."/>
            <person name="Molpeceres G."/>
            <person name="Ruiz-Duenas F.J."/>
            <person name="Serrano A."/>
            <person name="Henrissat B."/>
            <person name="Drula E."/>
            <person name="Hughes K.W."/>
            <person name="Mata J.L."/>
            <person name="Ishikawa N.K."/>
            <person name="Vargas-Isla R."/>
            <person name="Ushijima S."/>
            <person name="Smith C.A."/>
            <person name="Ahrendt S."/>
            <person name="Andreopoulos W."/>
            <person name="He G."/>
            <person name="Labutti K."/>
            <person name="Lipzen A."/>
            <person name="Ng V."/>
            <person name="Sandor L."/>
            <person name="Barry K."/>
            <person name="Martinez A.T."/>
            <person name="Xiao Y."/>
            <person name="Gibbons J.G."/>
            <person name="Terashima K."/>
            <person name="Hibbett D.S."/>
            <person name="Grigoriev I.V."/>
        </authorList>
    </citation>
    <scope>NUCLEOTIDE SEQUENCE</scope>
    <source>
        <strain evidence="7">TFB9207</strain>
    </source>
</reference>
<dbReference type="GO" id="GO:0004497">
    <property type="term" value="F:monooxygenase activity"/>
    <property type="evidence" value="ECO:0007669"/>
    <property type="project" value="UniProtKB-KW"/>
</dbReference>
<dbReference type="GO" id="GO:0071949">
    <property type="term" value="F:FAD binding"/>
    <property type="evidence" value="ECO:0007669"/>
    <property type="project" value="InterPro"/>
</dbReference>
<sequence>MKIIIIGAGVGGLATYHAFRKYLPQARLEIYDGHPSPLKSNELIGGGISLGPNGQRTLASFLPSALSTIRERAFEYSGIAFANADGKVITNIPFGSKERYKYGQLMTTRAMVHEVLLREDAEMDGRVHWCMKVSRVWEKDNTVCVRFEDGTVEECDVLIGADGARSQTRNAIFGEEYKPFYDGLTGFGGFVPLTSLSRFTQDAIKNAIPSITMGRVGAFGYSPITPHNSTSKVLFWFSHSEIEKPLPRDTPRADMMPLLLKRHGSWKSIYDDPKDPENTLFKQIITVACTGKEHNNWFMLPRFYTPLLPHWTSLHGLSKEGSETRMPSSKGTGRIILLGDAAHAMPPEGAQGVSCAFEDALTLALLLKHYLPQDLTTSHPQDALVGEDIAKACKSYEDIRMPRVNKIISEAREKADRKREISWVQDKIREIVIWVFSWLPESYMNDEIFAYDVEDSVAKYLGVSKDSL</sequence>
<evidence type="ECO:0000256" key="4">
    <source>
        <dbReference type="ARBA" id="ARBA00023002"/>
    </source>
</evidence>
<evidence type="ECO:0000313" key="7">
    <source>
        <dbReference type="EMBL" id="KAJ3834629.1"/>
    </source>
</evidence>
<accession>A0AA38U935</accession>
<keyword evidence="8" id="KW-1185">Reference proteome</keyword>
<keyword evidence="4" id="KW-0560">Oxidoreductase</keyword>
<protein>
    <recommendedName>
        <fullName evidence="6">FAD-binding domain-containing protein</fullName>
    </recommendedName>
</protein>
<evidence type="ECO:0000256" key="3">
    <source>
        <dbReference type="ARBA" id="ARBA00022827"/>
    </source>
</evidence>
<name>A0AA38U935_9AGAR</name>
<dbReference type="Pfam" id="PF01494">
    <property type="entry name" value="FAD_binding_3"/>
    <property type="match status" value="1"/>
</dbReference>
<organism evidence="7 8">
    <name type="scientific">Lentinula raphanica</name>
    <dbReference type="NCBI Taxonomy" id="153919"/>
    <lineage>
        <taxon>Eukaryota</taxon>
        <taxon>Fungi</taxon>
        <taxon>Dikarya</taxon>
        <taxon>Basidiomycota</taxon>
        <taxon>Agaricomycotina</taxon>
        <taxon>Agaricomycetes</taxon>
        <taxon>Agaricomycetidae</taxon>
        <taxon>Agaricales</taxon>
        <taxon>Marasmiineae</taxon>
        <taxon>Omphalotaceae</taxon>
        <taxon>Lentinula</taxon>
    </lineage>
</organism>
<keyword evidence="3" id="KW-0274">FAD</keyword>
<dbReference type="InterPro" id="IPR036188">
    <property type="entry name" value="FAD/NAD-bd_sf"/>
</dbReference>
<dbReference type="InterPro" id="IPR050493">
    <property type="entry name" value="FAD-dep_Monooxygenase_BioMet"/>
</dbReference>
<evidence type="ECO:0000256" key="5">
    <source>
        <dbReference type="ARBA" id="ARBA00023033"/>
    </source>
</evidence>
<keyword evidence="5" id="KW-0503">Monooxygenase</keyword>
<dbReference type="Gene3D" id="3.50.50.60">
    <property type="entry name" value="FAD/NAD(P)-binding domain"/>
    <property type="match status" value="1"/>
</dbReference>
<dbReference type="AlphaFoldDB" id="A0AA38U935"/>
<dbReference type="InterPro" id="IPR002938">
    <property type="entry name" value="FAD-bd"/>
</dbReference>
<proteinExistence type="inferred from homology"/>
<comment type="caution">
    <text evidence="7">The sequence shown here is derived from an EMBL/GenBank/DDBJ whole genome shotgun (WGS) entry which is preliminary data.</text>
</comment>
<dbReference type="PANTHER" id="PTHR13789:SF309">
    <property type="entry name" value="PUTATIVE (AFU_ORTHOLOGUE AFUA_6G14510)-RELATED"/>
    <property type="match status" value="1"/>
</dbReference>
<feature type="domain" description="FAD-binding" evidence="6">
    <location>
        <begin position="321"/>
        <end position="371"/>
    </location>
</feature>
<keyword evidence="2" id="KW-0285">Flavoprotein</keyword>
<evidence type="ECO:0000259" key="6">
    <source>
        <dbReference type="Pfam" id="PF01494"/>
    </source>
</evidence>